<evidence type="ECO:0008006" key="5">
    <source>
        <dbReference type="Google" id="ProtNLM"/>
    </source>
</evidence>
<dbReference type="InterPro" id="IPR011990">
    <property type="entry name" value="TPR-like_helical_dom_sf"/>
</dbReference>
<reference evidence="3 4" key="1">
    <citation type="submission" date="2015-09" db="EMBL/GenBank/DDBJ databases">
        <title>Sorangium comparison.</title>
        <authorList>
            <person name="Zaburannyi N."/>
            <person name="Bunk B."/>
            <person name="Overmann J."/>
            <person name="Mueller R."/>
        </authorList>
    </citation>
    <scope>NUCLEOTIDE SEQUENCE [LARGE SCALE GENOMIC DNA]</scope>
    <source>
        <strain evidence="3 4">So ce836</strain>
    </source>
</reference>
<sequence>MPAVSSCRNLSPALLLGLTLLAISPAAAAQPSQPTAEAKLAAKALADKGWELFNAGRYEDALTAFRGAEAQVHAPPFLVMEARSCERLGRLLEARSLYQRVLDEPLAATAPRAFQQAQADAKAELAALAPRIPTLEVALGRTPQGAVELTLDGERIAPAKTVDVDPGEHTLSGVVPGRPPVNRTIRLDERAKAYIVLDLAPPPAEARPERSAPATSGDDLRKSLFIGGGVAAGVGVIAGTAFTLLYSGKAVDAENLRQRIRSGAAPERYCPDPRSPSICAELNDTVDTQYVFANVALGSFILGAAGVGAVIYALVDRPSAPVRRAHVAPLVGSGVAGLSLSGRF</sequence>
<accession>A0A4P2QJ90</accession>
<evidence type="ECO:0000313" key="3">
    <source>
        <dbReference type="EMBL" id="AUX30024.1"/>
    </source>
</evidence>
<dbReference type="Gene3D" id="1.25.40.10">
    <property type="entry name" value="Tetratricopeptide repeat domain"/>
    <property type="match status" value="1"/>
</dbReference>
<name>A0A4P2QJ90_SORCE</name>
<evidence type="ECO:0000313" key="4">
    <source>
        <dbReference type="Proteomes" id="UP000295497"/>
    </source>
</evidence>
<dbReference type="EMBL" id="CP012672">
    <property type="protein sequence ID" value="AUX30024.1"/>
    <property type="molecule type" value="Genomic_DNA"/>
</dbReference>
<gene>
    <name evidence="3" type="ORF">SOCE836_021190</name>
</gene>
<protein>
    <recommendedName>
        <fullName evidence="5">PEGA domain-containing protein</fullName>
    </recommendedName>
</protein>
<evidence type="ECO:0000256" key="2">
    <source>
        <dbReference type="SAM" id="SignalP"/>
    </source>
</evidence>
<dbReference type="AlphaFoldDB" id="A0A4P2QJ90"/>
<evidence type="ECO:0000256" key="1">
    <source>
        <dbReference type="SAM" id="Phobius"/>
    </source>
</evidence>
<proteinExistence type="predicted"/>
<keyword evidence="2" id="KW-0732">Signal</keyword>
<keyword evidence="1" id="KW-1133">Transmembrane helix</keyword>
<keyword evidence="1" id="KW-0472">Membrane</keyword>
<keyword evidence="1" id="KW-0812">Transmembrane</keyword>
<organism evidence="3 4">
    <name type="scientific">Sorangium cellulosum</name>
    <name type="common">Polyangium cellulosum</name>
    <dbReference type="NCBI Taxonomy" id="56"/>
    <lineage>
        <taxon>Bacteria</taxon>
        <taxon>Pseudomonadati</taxon>
        <taxon>Myxococcota</taxon>
        <taxon>Polyangia</taxon>
        <taxon>Polyangiales</taxon>
        <taxon>Polyangiaceae</taxon>
        <taxon>Sorangium</taxon>
    </lineage>
</organism>
<feature type="signal peptide" evidence="2">
    <location>
        <begin position="1"/>
        <end position="29"/>
    </location>
</feature>
<dbReference type="Proteomes" id="UP000295497">
    <property type="component" value="Chromosome"/>
</dbReference>
<feature type="chain" id="PRO_5020346832" description="PEGA domain-containing protein" evidence="2">
    <location>
        <begin position="30"/>
        <end position="344"/>
    </location>
</feature>
<feature type="transmembrane region" description="Helical" evidence="1">
    <location>
        <begin position="290"/>
        <end position="315"/>
    </location>
</feature>
<dbReference type="SUPFAM" id="SSF48452">
    <property type="entry name" value="TPR-like"/>
    <property type="match status" value="1"/>
</dbReference>